<dbReference type="Gene3D" id="3.30.260.10">
    <property type="entry name" value="TCP-1-like chaperonin intermediate domain"/>
    <property type="match status" value="1"/>
</dbReference>
<keyword evidence="4 5" id="KW-0143">Chaperone</keyword>
<evidence type="ECO:0000256" key="2">
    <source>
        <dbReference type="ARBA" id="ARBA00022741"/>
    </source>
</evidence>
<dbReference type="InterPro" id="IPR053374">
    <property type="entry name" value="TCP-1_chaperonin"/>
</dbReference>
<dbReference type="GO" id="GO:0005524">
    <property type="term" value="F:ATP binding"/>
    <property type="evidence" value="ECO:0007669"/>
    <property type="project" value="UniProtKB-KW"/>
</dbReference>
<name>F9CUK7_9ARCH</name>
<comment type="caution">
    <text evidence="6">The sequence shown here is derived from an EMBL/GenBank/DDBJ whole genome shotgun (WGS) entry which is preliminary data.</text>
</comment>
<dbReference type="GeneID" id="56064253"/>
<dbReference type="SUPFAM" id="SSF52029">
    <property type="entry name" value="GroEL apical domain-like"/>
    <property type="match status" value="1"/>
</dbReference>
<dbReference type="EMBL" id="AFPU01000001">
    <property type="protein sequence ID" value="EGP94641.1"/>
    <property type="molecule type" value="Genomic_DNA"/>
</dbReference>
<dbReference type="Proteomes" id="UP000004440">
    <property type="component" value="Unassembled WGS sequence"/>
</dbReference>
<dbReference type="CDD" id="cd03343">
    <property type="entry name" value="cpn60"/>
    <property type="match status" value="1"/>
</dbReference>
<dbReference type="RefSeq" id="WP_007551673.1">
    <property type="nucleotide sequence ID" value="NZ_AFPU01000001.1"/>
</dbReference>
<keyword evidence="3 5" id="KW-0067">ATP-binding</keyword>
<reference evidence="6 7" key="1">
    <citation type="journal article" date="2011" name="J. Bacteriol.">
        <title>Genome Sequence of an Ammonia-Oxidizing Soil Archaeon, "Candidatus Nitrosoarchaeum koreensis" MY1.</title>
        <authorList>
            <person name="Kim B.K."/>
            <person name="Jung M.Y."/>
            <person name="Yu D.S."/>
            <person name="Park S.J."/>
            <person name="Oh T.K."/>
            <person name="Rhee S.K."/>
            <person name="Kim J.F."/>
        </authorList>
    </citation>
    <scope>NUCLEOTIDE SEQUENCE [LARGE SCALE GENOMIC DNA]</scope>
    <source>
        <strain evidence="6 7">MY1</strain>
    </source>
</reference>
<protein>
    <submittedName>
        <fullName evidence="6">Thermosome</fullName>
    </submittedName>
</protein>
<dbReference type="PANTHER" id="PTHR11353">
    <property type="entry name" value="CHAPERONIN"/>
    <property type="match status" value="1"/>
</dbReference>
<organism evidence="6 7">
    <name type="scientific">Nitrosarchaeum koreense MY1</name>
    <dbReference type="NCBI Taxonomy" id="1001994"/>
    <lineage>
        <taxon>Archaea</taxon>
        <taxon>Nitrososphaerota</taxon>
        <taxon>Nitrososphaeria</taxon>
        <taxon>Nitrosopumilales</taxon>
        <taxon>Nitrosopumilaceae</taxon>
        <taxon>Nitrosarchaeum</taxon>
    </lineage>
</organism>
<dbReference type="PROSITE" id="PS00751">
    <property type="entry name" value="TCP1_2"/>
    <property type="match status" value="1"/>
</dbReference>
<dbReference type="InterPro" id="IPR027413">
    <property type="entry name" value="GROEL-like_equatorial_sf"/>
</dbReference>
<dbReference type="InterPro" id="IPR017998">
    <property type="entry name" value="Chaperone_TCP-1"/>
</dbReference>
<dbReference type="Gene3D" id="1.10.560.10">
    <property type="entry name" value="GroEL-like equatorial domain"/>
    <property type="match status" value="1"/>
</dbReference>
<evidence type="ECO:0000256" key="5">
    <source>
        <dbReference type="RuleBase" id="RU004187"/>
    </source>
</evidence>
<dbReference type="GO" id="GO:0140662">
    <property type="term" value="F:ATP-dependent protein folding chaperone"/>
    <property type="evidence" value="ECO:0007669"/>
    <property type="project" value="InterPro"/>
</dbReference>
<dbReference type="InterPro" id="IPR012714">
    <property type="entry name" value="Thermosome_arc"/>
</dbReference>
<accession>F9CUK7</accession>
<gene>
    <name evidence="6" type="ORF">MY1_1897</name>
</gene>
<dbReference type="InterPro" id="IPR002423">
    <property type="entry name" value="Cpn60/GroEL/TCP-1"/>
</dbReference>
<proteinExistence type="inferred from homology"/>
<keyword evidence="7" id="KW-1185">Reference proteome</keyword>
<sequence>MGMQATSKGTMPVVLLKEGGSETKGRDAQKNNIAAAKIIAEIVHSSLGPRGMDKMLVDSLGDVTITNDGATILKEIDVQHPAAKMLVEISKTTDNEVGDGTTSAVILAGALLENAESLLDQNVHPTIIVDGYRKAAKKAKQFLQEISETVSANDKTILNKIAKTSMQTKLVRKDSDQLADIIVKAVLAVVEKEGEKFNVDIDDIKVEKKAGGSIKDSVIIQGIVLDKEIVHGGMPRKISDAKIALINKALEISKTETDAKINISNPQQLKSFLDEENRMLKNMVDKVIGSGANVVLCQKGIDDMAQHYLAKAGIIAVRRIKESDLTKLAKATGARIVNNLDDIFEKDLGDAQLVEERKIEEDKWVFIEGCKHPKSVTLLLRGGSQRVVDEVERSVHDSLMVVKDVIEKPEIVAGGGAPETYAATKIRSWAKSLEGREQLAAEKFADSLESIPLTLSENAGMDPIDTLTVLRSRQMKGEKWTGIDVMKGKIGNMKSSDIIEPLAVKLQIVSAAAEAACMILRIDDVIATQKSAGPPPGAEGGMPGMGGMGGMPGMGGMGGMPDMGGMM</sequence>
<dbReference type="NCBIfam" id="NF041083">
    <property type="entry name" value="thermosome_beta"/>
    <property type="match status" value="1"/>
</dbReference>
<evidence type="ECO:0000256" key="3">
    <source>
        <dbReference type="ARBA" id="ARBA00022840"/>
    </source>
</evidence>
<dbReference type="NCBIfam" id="NF041082">
    <property type="entry name" value="thermosome_alpha"/>
    <property type="match status" value="1"/>
</dbReference>
<keyword evidence="2 5" id="KW-0547">Nucleotide-binding</keyword>
<dbReference type="Pfam" id="PF00118">
    <property type="entry name" value="Cpn60_TCP1"/>
    <property type="match status" value="1"/>
</dbReference>
<evidence type="ECO:0000256" key="1">
    <source>
        <dbReference type="ARBA" id="ARBA00008020"/>
    </source>
</evidence>
<dbReference type="PATRIC" id="fig|1001994.6.peg.1867"/>
<dbReference type="InterPro" id="IPR002194">
    <property type="entry name" value="Chaperonin_TCP-1_CS"/>
</dbReference>
<dbReference type="GO" id="GO:0016887">
    <property type="term" value="F:ATP hydrolysis activity"/>
    <property type="evidence" value="ECO:0007669"/>
    <property type="project" value="InterPro"/>
</dbReference>
<dbReference type="NCBIfam" id="TIGR02339">
    <property type="entry name" value="thermosome_arch"/>
    <property type="match status" value="1"/>
</dbReference>
<dbReference type="InterPro" id="IPR054827">
    <property type="entry name" value="thermosome_alpha"/>
</dbReference>
<dbReference type="SUPFAM" id="SSF54849">
    <property type="entry name" value="GroEL-intermediate domain like"/>
    <property type="match status" value="1"/>
</dbReference>
<evidence type="ECO:0000313" key="6">
    <source>
        <dbReference type="EMBL" id="EGP94641.1"/>
    </source>
</evidence>
<dbReference type="PRINTS" id="PR00304">
    <property type="entry name" value="TCOMPLEXTCP1"/>
</dbReference>
<evidence type="ECO:0000256" key="4">
    <source>
        <dbReference type="ARBA" id="ARBA00023186"/>
    </source>
</evidence>
<dbReference type="InterPro" id="IPR027410">
    <property type="entry name" value="TCP-1-like_intermed_sf"/>
</dbReference>
<evidence type="ECO:0000313" key="7">
    <source>
        <dbReference type="Proteomes" id="UP000004440"/>
    </source>
</evidence>
<dbReference type="Gene3D" id="3.50.7.10">
    <property type="entry name" value="GroEL"/>
    <property type="match status" value="1"/>
</dbReference>
<dbReference type="STRING" id="1001994.MY1_1897"/>
<dbReference type="SUPFAM" id="SSF48592">
    <property type="entry name" value="GroEL equatorial domain-like"/>
    <property type="match status" value="1"/>
</dbReference>
<dbReference type="GO" id="GO:0051082">
    <property type="term" value="F:unfolded protein binding"/>
    <property type="evidence" value="ECO:0007669"/>
    <property type="project" value="InterPro"/>
</dbReference>
<dbReference type="OrthoDB" id="9362at2157"/>
<dbReference type="AlphaFoldDB" id="F9CUK7"/>
<dbReference type="InterPro" id="IPR027409">
    <property type="entry name" value="GroEL-like_apical_dom_sf"/>
</dbReference>
<comment type="similarity">
    <text evidence="1 5">Belongs to the TCP-1 chaperonin family.</text>
</comment>